<feature type="compositionally biased region" description="Basic and acidic residues" evidence="1">
    <location>
        <begin position="154"/>
        <end position="165"/>
    </location>
</feature>
<dbReference type="Pfam" id="PF10217">
    <property type="entry name" value="DUF2039"/>
    <property type="match status" value="1"/>
</dbReference>
<reference evidence="2" key="1">
    <citation type="submission" date="2022-02" db="EMBL/GenBank/DDBJ databases">
        <title>Atlantic sturgeon de novo genome assembly.</title>
        <authorList>
            <person name="Stock M."/>
            <person name="Klopp C."/>
            <person name="Guiguen Y."/>
            <person name="Cabau C."/>
            <person name="Parinello H."/>
            <person name="Santidrian Yebra-Pimentel E."/>
            <person name="Kuhl H."/>
            <person name="Dirks R.P."/>
            <person name="Guessner J."/>
            <person name="Wuertz S."/>
            <person name="Du K."/>
            <person name="Schartl M."/>
        </authorList>
    </citation>
    <scope>NUCLEOTIDE SEQUENCE</scope>
    <source>
        <strain evidence="2">STURGEONOMICS-FGT-2020</strain>
        <tissue evidence="2">Whole blood</tissue>
    </source>
</reference>
<feature type="compositionally biased region" description="Basic and acidic residues" evidence="1">
    <location>
        <begin position="172"/>
        <end position="183"/>
    </location>
</feature>
<dbReference type="EMBL" id="JAGXEW010000001">
    <property type="protein sequence ID" value="KAK1176035.1"/>
    <property type="molecule type" value="Genomic_DNA"/>
</dbReference>
<evidence type="ECO:0000313" key="3">
    <source>
        <dbReference type="Proteomes" id="UP001230051"/>
    </source>
</evidence>
<organism evidence="2 3">
    <name type="scientific">Acipenser oxyrinchus oxyrinchus</name>
    <dbReference type="NCBI Taxonomy" id="40147"/>
    <lineage>
        <taxon>Eukaryota</taxon>
        <taxon>Metazoa</taxon>
        <taxon>Chordata</taxon>
        <taxon>Craniata</taxon>
        <taxon>Vertebrata</taxon>
        <taxon>Euteleostomi</taxon>
        <taxon>Actinopterygii</taxon>
        <taxon>Chondrostei</taxon>
        <taxon>Acipenseriformes</taxon>
        <taxon>Acipenseridae</taxon>
        <taxon>Acipenser</taxon>
    </lineage>
</organism>
<dbReference type="Proteomes" id="UP001230051">
    <property type="component" value="Unassembled WGS sequence"/>
</dbReference>
<keyword evidence="3" id="KW-1185">Reference proteome</keyword>
<dbReference type="PANTHER" id="PTHR22876">
    <property type="entry name" value="ZGC:101016"/>
    <property type="match status" value="1"/>
</dbReference>
<sequence length="204" mass="23226">MSSQRGNVSRSRPQKHQNATVFRNNKYGATVQLKKANAKVHEGVCQRCKDVLEWKIKFNKYKALDQSKKCVKCLQKTVRDAYYIMCKPCALKLDLCAKCGKKEEIVIPLNTEPKVGEDNSEESGQKGSHRKRKDDYEEDFDFDSDPDDSDSDLEDKPDVKEKPTESPRPNKRTGESEQEERVSETGNGELPDISSVKILNPTKQ</sequence>
<evidence type="ECO:0000256" key="1">
    <source>
        <dbReference type="SAM" id="MobiDB-lite"/>
    </source>
</evidence>
<dbReference type="InterPro" id="IPR019351">
    <property type="entry name" value="DUF2039"/>
</dbReference>
<feature type="compositionally biased region" description="Acidic residues" evidence="1">
    <location>
        <begin position="136"/>
        <end position="153"/>
    </location>
</feature>
<comment type="caution">
    <text evidence="2">The sequence shown here is derived from an EMBL/GenBank/DDBJ whole genome shotgun (WGS) entry which is preliminary data.</text>
</comment>
<feature type="region of interest" description="Disordered" evidence="1">
    <location>
        <begin position="112"/>
        <end position="204"/>
    </location>
</feature>
<dbReference type="PANTHER" id="PTHR22876:SF5">
    <property type="entry name" value="CHROMOSOME 9 OPEN READING FRAME 85"/>
    <property type="match status" value="1"/>
</dbReference>
<protein>
    <submittedName>
        <fullName evidence="2">Uncharacterized protein</fullName>
    </submittedName>
</protein>
<evidence type="ECO:0000313" key="2">
    <source>
        <dbReference type="EMBL" id="KAK1176035.1"/>
    </source>
</evidence>
<proteinExistence type="predicted"/>
<gene>
    <name evidence="2" type="ORF">AOXY_G820</name>
</gene>
<name>A0AAD8LTR6_ACIOX</name>
<accession>A0AAD8LTR6</accession>
<dbReference type="AlphaFoldDB" id="A0AAD8LTR6"/>